<feature type="transmembrane region" description="Helical" evidence="5">
    <location>
        <begin position="94"/>
        <end position="115"/>
    </location>
</feature>
<keyword evidence="7" id="KW-1185">Reference proteome</keyword>
<evidence type="ECO:0000256" key="1">
    <source>
        <dbReference type="ARBA" id="ARBA00004141"/>
    </source>
</evidence>
<dbReference type="InParanoid" id="A0A165R0A8"/>
<dbReference type="Proteomes" id="UP000076761">
    <property type="component" value="Unassembled WGS sequence"/>
</dbReference>
<evidence type="ECO:0000256" key="2">
    <source>
        <dbReference type="ARBA" id="ARBA00022692"/>
    </source>
</evidence>
<evidence type="ECO:0000313" key="6">
    <source>
        <dbReference type="EMBL" id="KZT23135.1"/>
    </source>
</evidence>
<organism evidence="6 7">
    <name type="scientific">Neolentinus lepideus HHB14362 ss-1</name>
    <dbReference type="NCBI Taxonomy" id="1314782"/>
    <lineage>
        <taxon>Eukaryota</taxon>
        <taxon>Fungi</taxon>
        <taxon>Dikarya</taxon>
        <taxon>Basidiomycota</taxon>
        <taxon>Agaricomycotina</taxon>
        <taxon>Agaricomycetes</taxon>
        <taxon>Gloeophyllales</taxon>
        <taxon>Gloeophyllaceae</taxon>
        <taxon>Neolentinus</taxon>
    </lineage>
</organism>
<comment type="subcellular location">
    <subcellularLocation>
        <location evidence="1">Membrane</location>
        <topology evidence="1">Multi-pass membrane protein</topology>
    </subcellularLocation>
</comment>
<dbReference type="EMBL" id="KV425588">
    <property type="protein sequence ID" value="KZT23135.1"/>
    <property type="molecule type" value="Genomic_DNA"/>
</dbReference>
<keyword evidence="3 5" id="KW-1133">Transmembrane helix</keyword>
<dbReference type="Gene3D" id="1.20.120.350">
    <property type="entry name" value="Voltage-gated potassium channels. Chain C"/>
    <property type="match status" value="1"/>
</dbReference>
<dbReference type="PANTHER" id="PTHR38483:SF1">
    <property type="entry name" value="ION TRANSPORT DOMAIN-CONTAINING PROTEIN"/>
    <property type="match status" value="1"/>
</dbReference>
<accession>A0A165R0A8</accession>
<evidence type="ECO:0008006" key="8">
    <source>
        <dbReference type="Google" id="ProtNLM"/>
    </source>
</evidence>
<name>A0A165R0A8_9AGAM</name>
<evidence type="ECO:0000256" key="5">
    <source>
        <dbReference type="SAM" id="Phobius"/>
    </source>
</evidence>
<dbReference type="AlphaFoldDB" id="A0A165R0A8"/>
<dbReference type="GO" id="GO:0016020">
    <property type="term" value="C:membrane"/>
    <property type="evidence" value="ECO:0007669"/>
    <property type="project" value="UniProtKB-SubCell"/>
</dbReference>
<proteinExistence type="predicted"/>
<evidence type="ECO:0000313" key="7">
    <source>
        <dbReference type="Proteomes" id="UP000076761"/>
    </source>
</evidence>
<protein>
    <recommendedName>
        <fullName evidence="8">Ion transport domain-containing protein</fullName>
    </recommendedName>
</protein>
<reference evidence="6 7" key="1">
    <citation type="journal article" date="2016" name="Mol. Biol. Evol.">
        <title>Comparative Genomics of Early-Diverging Mushroom-Forming Fungi Provides Insights into the Origins of Lignocellulose Decay Capabilities.</title>
        <authorList>
            <person name="Nagy L.G."/>
            <person name="Riley R."/>
            <person name="Tritt A."/>
            <person name="Adam C."/>
            <person name="Daum C."/>
            <person name="Floudas D."/>
            <person name="Sun H."/>
            <person name="Yadav J.S."/>
            <person name="Pangilinan J."/>
            <person name="Larsson K.H."/>
            <person name="Matsuura K."/>
            <person name="Barry K."/>
            <person name="Labutti K."/>
            <person name="Kuo R."/>
            <person name="Ohm R.A."/>
            <person name="Bhattacharya S.S."/>
            <person name="Shirouzu T."/>
            <person name="Yoshinaga Y."/>
            <person name="Martin F.M."/>
            <person name="Grigoriev I.V."/>
            <person name="Hibbett D.S."/>
        </authorList>
    </citation>
    <scope>NUCLEOTIDE SEQUENCE [LARGE SCALE GENOMIC DNA]</scope>
    <source>
        <strain evidence="6 7">HHB14362 ss-1</strain>
    </source>
</reference>
<dbReference type="PANTHER" id="PTHR38483">
    <property type="entry name" value="CHROMOSOME 1, WHOLE GENOME SHOTGUN SEQUENCE"/>
    <property type="match status" value="1"/>
</dbReference>
<feature type="transmembrane region" description="Helical" evidence="5">
    <location>
        <begin position="135"/>
        <end position="161"/>
    </location>
</feature>
<evidence type="ECO:0000256" key="4">
    <source>
        <dbReference type="ARBA" id="ARBA00023136"/>
    </source>
</evidence>
<sequence length="270" mass="29505">MFVSPGGVVFTVIIAYTISTRTAFHILRLLPAIITSVKGTRTASVTPILKEATQVQDLFNPACYPGAYALLYLVMASLSCAAFGMGVGTRWPKLAFNIVGIIANSLALCEIGLRFCVLRTKFLHSIWNCVDVSLSVLSIVGISTSFISPIEMDIACFLVFLRSVLQLMRISVLVRWGLSPQDAEDMSVEYAEAHSVGTGQKRDLNMGNGFKARLWHMCSSFSVPFGSRSSAIRLEGDRPLEPDSETVIFDEEKELMSETGVYKPDATAMA</sequence>
<dbReference type="InterPro" id="IPR027359">
    <property type="entry name" value="Volt_channel_dom_sf"/>
</dbReference>
<keyword evidence="2 5" id="KW-0812">Transmembrane</keyword>
<gene>
    <name evidence="6" type="ORF">NEOLEDRAFT_571381</name>
</gene>
<feature type="transmembrane region" description="Helical" evidence="5">
    <location>
        <begin position="67"/>
        <end position="87"/>
    </location>
</feature>
<evidence type="ECO:0000256" key="3">
    <source>
        <dbReference type="ARBA" id="ARBA00022989"/>
    </source>
</evidence>
<keyword evidence="4 5" id="KW-0472">Membrane</keyword>
<dbReference type="OrthoDB" id="429183at2759"/>